<name>A0A4U3L232_9BACT</name>
<feature type="transmembrane region" description="Helical" evidence="1">
    <location>
        <begin position="90"/>
        <end position="113"/>
    </location>
</feature>
<feature type="domain" description="Signal transduction histidine kinase internal region" evidence="2">
    <location>
        <begin position="133"/>
        <end position="212"/>
    </location>
</feature>
<keyword evidence="1" id="KW-0472">Membrane</keyword>
<keyword evidence="1" id="KW-0812">Transmembrane</keyword>
<evidence type="ECO:0000313" key="4">
    <source>
        <dbReference type="Proteomes" id="UP000305848"/>
    </source>
</evidence>
<organism evidence="3 4">
    <name type="scientific">Ilyomonas limi</name>
    <dbReference type="NCBI Taxonomy" id="2575867"/>
    <lineage>
        <taxon>Bacteria</taxon>
        <taxon>Pseudomonadati</taxon>
        <taxon>Bacteroidota</taxon>
        <taxon>Chitinophagia</taxon>
        <taxon>Chitinophagales</taxon>
        <taxon>Chitinophagaceae</taxon>
        <taxon>Ilyomonas</taxon>
    </lineage>
</organism>
<reference evidence="3 4" key="1">
    <citation type="submission" date="2019-05" db="EMBL/GenBank/DDBJ databases">
        <title>Panacibacter sp. strain 17mud1-8 Genome sequencing and assembly.</title>
        <authorList>
            <person name="Chhetri G."/>
        </authorList>
    </citation>
    <scope>NUCLEOTIDE SEQUENCE [LARGE SCALE GENOMIC DNA]</scope>
    <source>
        <strain evidence="3 4">17mud1-8</strain>
    </source>
</reference>
<gene>
    <name evidence="3" type="ORF">FC093_14120</name>
</gene>
<proteinExistence type="predicted"/>
<dbReference type="Pfam" id="PF06580">
    <property type="entry name" value="His_kinase"/>
    <property type="match status" value="1"/>
</dbReference>
<evidence type="ECO:0000256" key="1">
    <source>
        <dbReference type="SAM" id="Phobius"/>
    </source>
</evidence>
<dbReference type="GO" id="GO:0016020">
    <property type="term" value="C:membrane"/>
    <property type="evidence" value="ECO:0007669"/>
    <property type="project" value="InterPro"/>
</dbReference>
<dbReference type="SUPFAM" id="SSF55874">
    <property type="entry name" value="ATPase domain of HSP90 chaperone/DNA topoisomerase II/histidine kinase"/>
    <property type="match status" value="1"/>
</dbReference>
<dbReference type="Gene3D" id="3.30.565.10">
    <property type="entry name" value="Histidine kinase-like ATPase, C-terminal domain"/>
    <property type="match status" value="1"/>
</dbReference>
<dbReference type="InterPro" id="IPR010559">
    <property type="entry name" value="Sig_transdc_His_kin_internal"/>
</dbReference>
<dbReference type="Proteomes" id="UP000305848">
    <property type="component" value="Unassembled WGS sequence"/>
</dbReference>
<evidence type="ECO:0000259" key="2">
    <source>
        <dbReference type="Pfam" id="PF06580"/>
    </source>
</evidence>
<keyword evidence="1" id="KW-1133">Transmembrane helix</keyword>
<evidence type="ECO:0000313" key="3">
    <source>
        <dbReference type="EMBL" id="TKK67527.1"/>
    </source>
</evidence>
<dbReference type="OrthoDB" id="9792992at2"/>
<feature type="transmembrane region" description="Helical" evidence="1">
    <location>
        <begin position="12"/>
        <end position="37"/>
    </location>
</feature>
<dbReference type="GO" id="GO:0000155">
    <property type="term" value="F:phosphorelay sensor kinase activity"/>
    <property type="evidence" value="ECO:0007669"/>
    <property type="project" value="InterPro"/>
</dbReference>
<keyword evidence="4" id="KW-1185">Reference proteome</keyword>
<dbReference type="PANTHER" id="PTHR34220">
    <property type="entry name" value="SENSOR HISTIDINE KINASE YPDA"/>
    <property type="match status" value="1"/>
</dbReference>
<dbReference type="InterPro" id="IPR036890">
    <property type="entry name" value="HATPase_C_sf"/>
</dbReference>
<dbReference type="AlphaFoldDB" id="A0A4U3L232"/>
<dbReference type="InterPro" id="IPR050640">
    <property type="entry name" value="Bact_2-comp_sensor_kinase"/>
</dbReference>
<feature type="transmembrane region" description="Helical" evidence="1">
    <location>
        <begin position="49"/>
        <end position="75"/>
    </location>
</feature>
<accession>A0A4U3L232</accession>
<dbReference type="EMBL" id="SZQL01000011">
    <property type="protein sequence ID" value="TKK67527.1"/>
    <property type="molecule type" value="Genomic_DNA"/>
</dbReference>
<dbReference type="PANTHER" id="PTHR34220:SF7">
    <property type="entry name" value="SENSOR HISTIDINE KINASE YPDA"/>
    <property type="match status" value="1"/>
</dbReference>
<comment type="caution">
    <text evidence="3">The sequence shown here is derived from an EMBL/GenBank/DDBJ whole genome shotgun (WGS) entry which is preliminary data.</text>
</comment>
<protein>
    <submittedName>
        <fullName evidence="3">GHKL domain-containing protein</fullName>
    </submittedName>
</protein>
<sequence>MLHIYVLYNYYAFFSIVIVDSVITNVLTSGACLLIYNNMRYYLPRREKYWYVLIVSAVLSVMCTGIATFLLHWLFQRNESYIALLYGSWLIRYCVVFLLIGCMSMLSLLWYALQEQNEIQYRKTAAEQMLKDAELYKLRHQLQPHFLFNSLNSISALTIVDAEKARTMIQQLSDFLRGTLKRDEVQFITLQEELQHLQLYLDIEKVRFGHRLEVKVDYTEVSAEKKLPALLLQPAVENAIKFGLYNTLDETEIVITATATDNTLVVHISNPYDEEDLQAVTGTGFGLASIRRRLYLLFGRYDLLETIKADQTFTVKLTIPQLNL</sequence>